<dbReference type="Proteomes" id="UP000308199">
    <property type="component" value="Unassembled WGS sequence"/>
</dbReference>
<organism evidence="4 5">
    <name type="scientific">Phellinidium pouzarii</name>
    <dbReference type="NCBI Taxonomy" id="167371"/>
    <lineage>
        <taxon>Eukaryota</taxon>
        <taxon>Fungi</taxon>
        <taxon>Dikarya</taxon>
        <taxon>Basidiomycota</taxon>
        <taxon>Agaricomycotina</taxon>
        <taxon>Agaricomycetes</taxon>
        <taxon>Hymenochaetales</taxon>
        <taxon>Hymenochaetaceae</taxon>
        <taxon>Phellinidium</taxon>
    </lineage>
</organism>
<evidence type="ECO:0000256" key="3">
    <source>
        <dbReference type="SAM" id="Phobius"/>
    </source>
</evidence>
<accession>A0A4S4LC38</accession>
<name>A0A4S4LC38_9AGAM</name>
<gene>
    <name evidence="4" type="ORF">EW145_g2248</name>
</gene>
<dbReference type="AlphaFoldDB" id="A0A4S4LC38"/>
<dbReference type="InterPro" id="IPR029044">
    <property type="entry name" value="Nucleotide-diphossugar_trans"/>
</dbReference>
<dbReference type="Gene3D" id="3.90.550.10">
    <property type="entry name" value="Spore Coat Polysaccharide Biosynthesis Protein SpsA, Chain A"/>
    <property type="match status" value="1"/>
</dbReference>
<keyword evidence="3" id="KW-1133">Transmembrane helix</keyword>
<dbReference type="GO" id="GO:0000032">
    <property type="term" value="P:cell wall mannoprotein biosynthetic process"/>
    <property type="evidence" value="ECO:0007669"/>
    <property type="project" value="TreeGrafter"/>
</dbReference>
<dbReference type="GO" id="GO:0006487">
    <property type="term" value="P:protein N-linked glycosylation"/>
    <property type="evidence" value="ECO:0007669"/>
    <property type="project" value="TreeGrafter"/>
</dbReference>
<evidence type="ECO:0000313" key="5">
    <source>
        <dbReference type="Proteomes" id="UP000308199"/>
    </source>
</evidence>
<comment type="similarity">
    <text evidence="1">Belongs to the glycosyltransferase 15 family.</text>
</comment>
<dbReference type="Pfam" id="PF01793">
    <property type="entry name" value="Glyco_transf_15"/>
    <property type="match status" value="1"/>
</dbReference>
<evidence type="ECO:0000256" key="2">
    <source>
        <dbReference type="ARBA" id="ARBA00022679"/>
    </source>
</evidence>
<dbReference type="GO" id="GO:0000026">
    <property type="term" value="F:alpha-1,2-mannosyltransferase activity"/>
    <property type="evidence" value="ECO:0007669"/>
    <property type="project" value="TreeGrafter"/>
</dbReference>
<dbReference type="PANTHER" id="PTHR31121:SF6">
    <property type="entry name" value="ALPHA-1,2 MANNOSYLTRANSFERASE KTR1"/>
    <property type="match status" value="1"/>
</dbReference>
<dbReference type="InterPro" id="IPR002685">
    <property type="entry name" value="Glyco_trans_15"/>
</dbReference>
<dbReference type="PANTHER" id="PTHR31121">
    <property type="entry name" value="ALPHA-1,2 MANNOSYLTRANSFERASE KTR1"/>
    <property type="match status" value="1"/>
</dbReference>
<feature type="transmembrane region" description="Helical" evidence="3">
    <location>
        <begin position="40"/>
        <end position="58"/>
    </location>
</feature>
<keyword evidence="2" id="KW-0808">Transferase</keyword>
<sequence>MILPTAQQFLSSQLLSQLQPLGNKAAMELPYSRSILPRQPLYLVLILFTIIIIATIALRMEQYMSGWYSTGKFVKYHMDMTPAFYMQNAPVREIPTQDLGYNAVILYLISVYHLRDLMLSLSYLYTNVPMHPWPIILFYADDMDDTVLRTEFMLRLYDFLGGSQDVRWFMNRIEFIRIEWALPWGISHDKVKVDPVFIDHWPGYHLMCGFFASHIFDHPRLRDVTYYMRLDTDSYIFKPVCYDPIALFHERNRTYGYRSRTTDPAWVTIGMWDLTDEFVSARPGVERTLCENGWEWPSGRVKGKMGEDAFPTYYNNFEIVKLEAFRRPDVREWLDEIERVPERIYKYRWGDAPIRYATVNMYFDVKKDVEEYCGIQYWHNGVQGNKCACEDQKRDR</sequence>
<keyword evidence="5" id="KW-1185">Reference proteome</keyword>
<dbReference type="GO" id="GO:0005794">
    <property type="term" value="C:Golgi apparatus"/>
    <property type="evidence" value="ECO:0007669"/>
    <property type="project" value="TreeGrafter"/>
</dbReference>
<comment type="caution">
    <text evidence="4">The sequence shown here is derived from an EMBL/GenBank/DDBJ whole genome shotgun (WGS) entry which is preliminary data.</text>
</comment>
<reference evidence="4 5" key="1">
    <citation type="submission" date="2019-02" db="EMBL/GenBank/DDBJ databases">
        <title>Genome sequencing of the rare red list fungi Phellinidium pouzarii.</title>
        <authorList>
            <person name="Buettner E."/>
            <person name="Kellner H."/>
        </authorList>
    </citation>
    <scope>NUCLEOTIDE SEQUENCE [LARGE SCALE GENOMIC DNA]</scope>
    <source>
        <strain evidence="4 5">DSM 108285</strain>
    </source>
</reference>
<evidence type="ECO:0000313" key="4">
    <source>
        <dbReference type="EMBL" id="THH09095.1"/>
    </source>
</evidence>
<dbReference type="EMBL" id="SGPK01000075">
    <property type="protein sequence ID" value="THH09095.1"/>
    <property type="molecule type" value="Genomic_DNA"/>
</dbReference>
<dbReference type="OrthoDB" id="439943at2759"/>
<keyword evidence="3" id="KW-0812">Transmembrane</keyword>
<keyword evidence="3" id="KW-0472">Membrane</keyword>
<proteinExistence type="inferred from homology"/>
<evidence type="ECO:0000256" key="1">
    <source>
        <dbReference type="ARBA" id="ARBA00007677"/>
    </source>
</evidence>
<protein>
    <submittedName>
        <fullName evidence="4">Uncharacterized protein</fullName>
    </submittedName>
</protein>
<dbReference type="SUPFAM" id="SSF53448">
    <property type="entry name" value="Nucleotide-diphospho-sugar transferases"/>
    <property type="match status" value="1"/>
</dbReference>
<dbReference type="GO" id="GO:0016020">
    <property type="term" value="C:membrane"/>
    <property type="evidence" value="ECO:0007669"/>
    <property type="project" value="InterPro"/>
</dbReference>